<dbReference type="RefSeq" id="WP_203885586.1">
    <property type="nucleotide sequence ID" value="NZ_BAABHH010000003.1"/>
</dbReference>
<dbReference type="PANTHER" id="PTHR43481:SF4">
    <property type="entry name" value="GLYCEROL-1-PHOSPHATE PHOSPHOHYDROLASE 1-RELATED"/>
    <property type="match status" value="1"/>
</dbReference>
<sequence>MSSEPPKSSGKLGAVLFDMDGTVVDTEGLWWAACFEVALHLGSALAASDQHILLGLSIEDAAEHLIRMADGAPSRREVETMITKAFTVRVEAGVTTLPGALPLLDALDAAGIPAALVSASPRRIVDIVLETIGAHRFQLSIAAEESARNKPAPDPYLTAMRKLGVDPEDCVAIEDSPTGVASARAAGCAVILAGGADAVPAGVARVSTLESVDLPLLRLLVSRRD</sequence>
<dbReference type="EMBL" id="BONV01000028">
    <property type="protein sequence ID" value="GIG82235.1"/>
    <property type="molecule type" value="Genomic_DNA"/>
</dbReference>
<dbReference type="Pfam" id="PF13419">
    <property type="entry name" value="HAD_2"/>
    <property type="match status" value="1"/>
</dbReference>
<keyword evidence="1" id="KW-0378">Hydrolase</keyword>
<gene>
    <name evidence="1" type="ORF">Pka01_53620</name>
</gene>
<dbReference type="CDD" id="cd07505">
    <property type="entry name" value="HAD_BPGM-like"/>
    <property type="match status" value="1"/>
</dbReference>
<dbReference type="NCBIfam" id="TIGR01509">
    <property type="entry name" value="HAD-SF-IA-v3"/>
    <property type="match status" value="1"/>
</dbReference>
<dbReference type="SFLD" id="SFLDS00003">
    <property type="entry name" value="Haloacid_Dehalogenase"/>
    <property type="match status" value="1"/>
</dbReference>
<accession>A0A8J3PWC9</accession>
<proteinExistence type="predicted"/>
<name>A0A8J3PWC9_9ACTN</name>
<dbReference type="Gene3D" id="1.10.150.240">
    <property type="entry name" value="Putative phosphatase, domain 2"/>
    <property type="match status" value="1"/>
</dbReference>
<dbReference type="PANTHER" id="PTHR43481">
    <property type="entry name" value="FRUCTOSE-1-PHOSPHATE PHOSPHATASE"/>
    <property type="match status" value="1"/>
</dbReference>
<dbReference type="SFLD" id="SFLDG01129">
    <property type="entry name" value="C1.5:_HAD__Beta-PGM__Phosphata"/>
    <property type="match status" value="1"/>
</dbReference>
<dbReference type="Gene3D" id="3.40.50.1000">
    <property type="entry name" value="HAD superfamily/HAD-like"/>
    <property type="match status" value="1"/>
</dbReference>
<dbReference type="InterPro" id="IPR023198">
    <property type="entry name" value="PGP-like_dom2"/>
</dbReference>
<dbReference type="InterPro" id="IPR041492">
    <property type="entry name" value="HAD_2"/>
</dbReference>
<dbReference type="InterPro" id="IPR036412">
    <property type="entry name" value="HAD-like_sf"/>
</dbReference>
<protein>
    <submittedName>
        <fullName evidence="1">Hydrolase</fullName>
    </submittedName>
</protein>
<reference evidence="1 2" key="1">
    <citation type="submission" date="2021-01" db="EMBL/GenBank/DDBJ databases">
        <title>Whole genome shotgun sequence of Planotetraspora kaengkrachanensis NBRC 104272.</title>
        <authorList>
            <person name="Komaki H."/>
            <person name="Tamura T."/>
        </authorList>
    </citation>
    <scope>NUCLEOTIDE SEQUENCE [LARGE SCALE GENOMIC DNA]</scope>
    <source>
        <strain evidence="1 2">NBRC 104272</strain>
    </source>
</reference>
<evidence type="ECO:0000313" key="1">
    <source>
        <dbReference type="EMBL" id="GIG82235.1"/>
    </source>
</evidence>
<dbReference type="InterPro" id="IPR051806">
    <property type="entry name" value="HAD-like_SPP"/>
</dbReference>
<dbReference type="SUPFAM" id="SSF56784">
    <property type="entry name" value="HAD-like"/>
    <property type="match status" value="1"/>
</dbReference>
<dbReference type="PRINTS" id="PR00413">
    <property type="entry name" value="HADHALOGNASE"/>
</dbReference>
<dbReference type="InterPro" id="IPR006439">
    <property type="entry name" value="HAD-SF_hydro_IA"/>
</dbReference>
<dbReference type="InterPro" id="IPR023214">
    <property type="entry name" value="HAD_sf"/>
</dbReference>
<dbReference type="Proteomes" id="UP000630097">
    <property type="component" value="Unassembled WGS sequence"/>
</dbReference>
<evidence type="ECO:0000313" key="2">
    <source>
        <dbReference type="Proteomes" id="UP000630097"/>
    </source>
</evidence>
<organism evidence="1 2">
    <name type="scientific">Planotetraspora kaengkrachanensis</name>
    <dbReference type="NCBI Taxonomy" id="575193"/>
    <lineage>
        <taxon>Bacteria</taxon>
        <taxon>Bacillati</taxon>
        <taxon>Actinomycetota</taxon>
        <taxon>Actinomycetes</taxon>
        <taxon>Streptosporangiales</taxon>
        <taxon>Streptosporangiaceae</taxon>
        <taxon>Planotetraspora</taxon>
    </lineage>
</organism>
<keyword evidence="2" id="KW-1185">Reference proteome</keyword>
<dbReference type="AlphaFoldDB" id="A0A8J3PWC9"/>
<dbReference type="GO" id="GO:0050308">
    <property type="term" value="F:sugar-phosphatase activity"/>
    <property type="evidence" value="ECO:0007669"/>
    <property type="project" value="TreeGrafter"/>
</dbReference>
<comment type="caution">
    <text evidence="1">The sequence shown here is derived from an EMBL/GenBank/DDBJ whole genome shotgun (WGS) entry which is preliminary data.</text>
</comment>